<keyword evidence="1" id="KW-0812">Transmembrane</keyword>
<evidence type="ECO:0000313" key="2">
    <source>
        <dbReference type="EMBL" id="EYC37163.1"/>
    </source>
</evidence>
<protein>
    <submittedName>
        <fullName evidence="2">Uncharacterized protein</fullName>
    </submittedName>
</protein>
<dbReference type="Proteomes" id="UP000024635">
    <property type="component" value="Unassembled WGS sequence"/>
</dbReference>
<gene>
    <name evidence="2" type="primary">Acey_s0819.g2525</name>
    <name evidence="2" type="ORF">Y032_0819g2525</name>
</gene>
<dbReference type="EMBL" id="JARK01000419">
    <property type="protein sequence ID" value="EYC37163.1"/>
    <property type="molecule type" value="Genomic_DNA"/>
</dbReference>
<organism evidence="2 3">
    <name type="scientific">Ancylostoma ceylanicum</name>
    <dbReference type="NCBI Taxonomy" id="53326"/>
    <lineage>
        <taxon>Eukaryota</taxon>
        <taxon>Metazoa</taxon>
        <taxon>Ecdysozoa</taxon>
        <taxon>Nematoda</taxon>
        <taxon>Chromadorea</taxon>
        <taxon>Rhabditida</taxon>
        <taxon>Rhabditina</taxon>
        <taxon>Rhabditomorpha</taxon>
        <taxon>Strongyloidea</taxon>
        <taxon>Ancylostomatidae</taxon>
        <taxon>Ancylostomatinae</taxon>
        <taxon>Ancylostoma</taxon>
    </lineage>
</organism>
<keyword evidence="1" id="KW-0472">Membrane</keyword>
<evidence type="ECO:0000313" key="3">
    <source>
        <dbReference type="Proteomes" id="UP000024635"/>
    </source>
</evidence>
<name>A0A016WDU5_9BILA</name>
<dbReference type="OrthoDB" id="5874343at2759"/>
<reference evidence="3" key="1">
    <citation type="journal article" date="2015" name="Nat. Genet.">
        <title>The genome and transcriptome of the zoonotic hookworm Ancylostoma ceylanicum identify infection-specific gene families.</title>
        <authorList>
            <person name="Schwarz E.M."/>
            <person name="Hu Y."/>
            <person name="Antoshechkin I."/>
            <person name="Miller M.M."/>
            <person name="Sternberg P.W."/>
            <person name="Aroian R.V."/>
        </authorList>
    </citation>
    <scope>NUCLEOTIDE SEQUENCE</scope>
    <source>
        <strain evidence="3">HY135</strain>
    </source>
</reference>
<comment type="caution">
    <text evidence="2">The sequence shown here is derived from an EMBL/GenBank/DDBJ whole genome shotgun (WGS) entry which is preliminary data.</text>
</comment>
<sequence>MQSDSLWSTSWGTSSMMLFKQKYSVSLKDGMVKEEGDLSVCNRKNKEGPLSVDFNTTAFVVERGNVGGGLKHVVFTQTFFQKGPDYGAIVIRTAAGVVIFISLSLILLIVGNMIYTTLTDRVQFRERVIRCDEH</sequence>
<proteinExistence type="predicted"/>
<accession>A0A016WDU5</accession>
<dbReference type="AlphaFoldDB" id="A0A016WDU5"/>
<keyword evidence="1" id="KW-1133">Transmembrane helix</keyword>
<keyword evidence="3" id="KW-1185">Reference proteome</keyword>
<evidence type="ECO:0000256" key="1">
    <source>
        <dbReference type="SAM" id="Phobius"/>
    </source>
</evidence>
<feature type="transmembrane region" description="Helical" evidence="1">
    <location>
        <begin position="89"/>
        <end position="115"/>
    </location>
</feature>